<feature type="compositionally biased region" description="Basic and acidic residues" evidence="1">
    <location>
        <begin position="36"/>
        <end position="45"/>
    </location>
</feature>
<sequence>MTIWEELDFIKMTFPTVSTGGYTLGLSPRPSGHSPIGERRISPRR</sequence>
<gene>
    <name evidence="2" type="ORF">S03H2_28783</name>
</gene>
<comment type="caution">
    <text evidence="2">The sequence shown here is derived from an EMBL/GenBank/DDBJ whole genome shotgun (WGS) entry which is preliminary data.</text>
</comment>
<accession>X1INX9</accession>
<evidence type="ECO:0000313" key="2">
    <source>
        <dbReference type="EMBL" id="GAH59248.1"/>
    </source>
</evidence>
<proteinExistence type="predicted"/>
<reference evidence="2" key="1">
    <citation type="journal article" date="2014" name="Front. Microbiol.">
        <title>High frequency of phylogenetically diverse reductive dehalogenase-homologous genes in deep subseafloor sedimentary metagenomes.</title>
        <authorList>
            <person name="Kawai M."/>
            <person name="Futagami T."/>
            <person name="Toyoda A."/>
            <person name="Takaki Y."/>
            <person name="Nishi S."/>
            <person name="Hori S."/>
            <person name="Arai W."/>
            <person name="Tsubouchi T."/>
            <person name="Morono Y."/>
            <person name="Uchiyama I."/>
            <person name="Ito T."/>
            <person name="Fujiyama A."/>
            <person name="Inagaki F."/>
            <person name="Takami H."/>
        </authorList>
    </citation>
    <scope>NUCLEOTIDE SEQUENCE</scope>
    <source>
        <strain evidence="2">Expedition CK06-06</strain>
    </source>
</reference>
<dbReference type="AlphaFoldDB" id="X1INX9"/>
<name>X1INX9_9ZZZZ</name>
<dbReference type="EMBL" id="BARU01017343">
    <property type="protein sequence ID" value="GAH59248.1"/>
    <property type="molecule type" value="Genomic_DNA"/>
</dbReference>
<organism evidence="2">
    <name type="scientific">marine sediment metagenome</name>
    <dbReference type="NCBI Taxonomy" id="412755"/>
    <lineage>
        <taxon>unclassified sequences</taxon>
        <taxon>metagenomes</taxon>
        <taxon>ecological metagenomes</taxon>
    </lineage>
</organism>
<protein>
    <submittedName>
        <fullName evidence="2">Uncharacterized protein</fullName>
    </submittedName>
</protein>
<feature type="non-terminal residue" evidence="2">
    <location>
        <position position="45"/>
    </location>
</feature>
<evidence type="ECO:0000256" key="1">
    <source>
        <dbReference type="SAM" id="MobiDB-lite"/>
    </source>
</evidence>
<feature type="region of interest" description="Disordered" evidence="1">
    <location>
        <begin position="22"/>
        <end position="45"/>
    </location>
</feature>